<evidence type="ECO:0000313" key="3">
    <source>
        <dbReference type="Proteomes" id="UP000002949"/>
    </source>
</evidence>
<keyword evidence="3" id="KW-1185">Reference proteome</keyword>
<keyword evidence="1" id="KW-0472">Membrane</keyword>
<organism evidence="2 3">
    <name type="scientific">Mesorhizobium amorphae CCNWGS0123</name>
    <dbReference type="NCBI Taxonomy" id="1082933"/>
    <lineage>
        <taxon>Bacteria</taxon>
        <taxon>Pseudomonadati</taxon>
        <taxon>Pseudomonadota</taxon>
        <taxon>Alphaproteobacteria</taxon>
        <taxon>Hyphomicrobiales</taxon>
        <taxon>Phyllobacteriaceae</taxon>
        <taxon>Mesorhizobium</taxon>
    </lineage>
</organism>
<dbReference type="PATRIC" id="fig|1082933.3.peg.1121"/>
<evidence type="ECO:0000256" key="1">
    <source>
        <dbReference type="SAM" id="Phobius"/>
    </source>
</evidence>
<feature type="transmembrane region" description="Helical" evidence="1">
    <location>
        <begin position="80"/>
        <end position="97"/>
    </location>
</feature>
<reference evidence="2 3" key="1">
    <citation type="journal article" date="2012" name="J. Bacteriol.">
        <title>Draft Genome Sequence of Plant Growth-Promoting Rhizobium Mesorhizobium amorphae, Isolated from Zinc-Lead Mine Tailings.</title>
        <authorList>
            <person name="Hao X."/>
            <person name="Lin Y."/>
            <person name="Johnstone L."/>
            <person name="Baltrus D.A."/>
            <person name="Miller S.J."/>
            <person name="Wei G."/>
            <person name="Rensing C."/>
        </authorList>
    </citation>
    <scope>NUCLEOTIDE SEQUENCE [LARGE SCALE GENOMIC DNA]</scope>
    <source>
        <strain evidence="2 3">CCNWGS0123</strain>
    </source>
</reference>
<dbReference type="AlphaFoldDB" id="G6Y5H9"/>
<feature type="transmembrane region" description="Helical" evidence="1">
    <location>
        <begin position="46"/>
        <end position="68"/>
    </location>
</feature>
<dbReference type="KEGG" id="mamo:A6B35_04600"/>
<dbReference type="PANTHER" id="PTHR34980:SF3">
    <property type="entry name" value="BLR8105 PROTEIN"/>
    <property type="match status" value="1"/>
</dbReference>
<dbReference type="PANTHER" id="PTHR34980">
    <property type="entry name" value="INNER MEMBRANE PROTEIN-RELATED-RELATED"/>
    <property type="match status" value="1"/>
</dbReference>
<evidence type="ECO:0008006" key="4">
    <source>
        <dbReference type="Google" id="ProtNLM"/>
    </source>
</evidence>
<keyword evidence="1" id="KW-0812">Transmembrane</keyword>
<evidence type="ECO:0000313" key="2">
    <source>
        <dbReference type="EMBL" id="EHH13019.1"/>
    </source>
</evidence>
<dbReference type="RefSeq" id="WP_006200625.1">
    <property type="nucleotide sequence ID" value="NZ_AGSN01000059.1"/>
</dbReference>
<dbReference type="eggNOG" id="COG3152">
    <property type="taxonomic scope" value="Bacteria"/>
</dbReference>
<keyword evidence="1" id="KW-1133">Transmembrane helix</keyword>
<name>G6Y5H9_9HYPH</name>
<proteinExistence type="predicted"/>
<protein>
    <recommendedName>
        <fullName evidence="4">DUF805 domain-containing protein</fullName>
    </recommendedName>
</protein>
<dbReference type="Pfam" id="PF05656">
    <property type="entry name" value="DUF805"/>
    <property type="match status" value="1"/>
</dbReference>
<dbReference type="STRING" id="1082933.A6B35_04600"/>
<dbReference type="Proteomes" id="UP000002949">
    <property type="component" value="Unassembled WGS sequence"/>
</dbReference>
<dbReference type="InterPro" id="IPR008523">
    <property type="entry name" value="DUF805"/>
</dbReference>
<gene>
    <name evidence="2" type="ORF">MEA186_05941</name>
</gene>
<dbReference type="OrthoDB" id="9812349at2"/>
<dbReference type="EMBL" id="AGSN01000059">
    <property type="protein sequence ID" value="EHH13019.1"/>
    <property type="molecule type" value="Genomic_DNA"/>
</dbReference>
<sequence length="117" mass="12989">MDWKFLLTSYEGRINRGKLWACVGVIFVGALVAAIIDNIIGTTFEGAPYGFVYVIYALAMLYSVFAVYAKRWHDRDKSGWWSLIGLVPIIGGIWMLVELGILEGTRGANQYGPDPLA</sequence>
<accession>G6Y5H9</accession>
<feature type="transmembrane region" description="Helical" evidence="1">
    <location>
        <begin position="20"/>
        <end position="40"/>
    </location>
</feature>
<dbReference type="GO" id="GO:0005886">
    <property type="term" value="C:plasma membrane"/>
    <property type="evidence" value="ECO:0007669"/>
    <property type="project" value="TreeGrafter"/>
</dbReference>